<accession>A0AAD5UGC8</accession>
<dbReference type="EMBL" id="JADGKB010000039">
    <property type="protein sequence ID" value="KAJ3257381.1"/>
    <property type="molecule type" value="Genomic_DNA"/>
</dbReference>
<reference evidence="2" key="1">
    <citation type="submission" date="2020-05" db="EMBL/GenBank/DDBJ databases">
        <title>Phylogenomic resolution of chytrid fungi.</title>
        <authorList>
            <person name="Stajich J.E."/>
            <person name="Amses K."/>
            <person name="Simmons R."/>
            <person name="Seto K."/>
            <person name="Myers J."/>
            <person name="Bonds A."/>
            <person name="Quandt C.A."/>
            <person name="Barry K."/>
            <person name="Liu P."/>
            <person name="Grigoriev I."/>
            <person name="Longcore J.E."/>
            <person name="James T.Y."/>
        </authorList>
    </citation>
    <scope>NUCLEOTIDE SEQUENCE</scope>
    <source>
        <strain evidence="2">PLAUS21</strain>
    </source>
</reference>
<sequence length="216" mass="24541">MSNEETTRKLLPSVDPSFFNSPHAWETEETVEDKPKPRHKSPQRKPKSNHKKGKPKEQPSVFDRLGEKPTHHEKIKIEKHKNKDVEEEKFHKAPSSEKKSVFDRLGTKQETPAKNTVVIQKATEKQSAKPSIFDRLGSKPKSYSKEAETNMDIGSRPIVKGKVNRKKPHGEHMDGSVQTKSNMVVEKSVSEILQNSSSWADAFDDEAPIAIPKWND</sequence>
<organism evidence="2 3">
    <name type="scientific">Boothiomyces macroporosus</name>
    <dbReference type="NCBI Taxonomy" id="261099"/>
    <lineage>
        <taxon>Eukaryota</taxon>
        <taxon>Fungi</taxon>
        <taxon>Fungi incertae sedis</taxon>
        <taxon>Chytridiomycota</taxon>
        <taxon>Chytridiomycota incertae sedis</taxon>
        <taxon>Chytridiomycetes</taxon>
        <taxon>Rhizophydiales</taxon>
        <taxon>Terramycetaceae</taxon>
        <taxon>Boothiomyces</taxon>
    </lineage>
</organism>
<evidence type="ECO:0000313" key="3">
    <source>
        <dbReference type="Proteomes" id="UP001210925"/>
    </source>
</evidence>
<keyword evidence="3" id="KW-1185">Reference proteome</keyword>
<feature type="compositionally biased region" description="Basic and acidic residues" evidence="1">
    <location>
        <begin position="64"/>
        <end position="107"/>
    </location>
</feature>
<name>A0AAD5UGC8_9FUNG</name>
<gene>
    <name evidence="2" type="ORF">HK103_004601</name>
</gene>
<evidence type="ECO:0000256" key="1">
    <source>
        <dbReference type="SAM" id="MobiDB-lite"/>
    </source>
</evidence>
<evidence type="ECO:0000313" key="2">
    <source>
        <dbReference type="EMBL" id="KAJ3257381.1"/>
    </source>
</evidence>
<dbReference type="AlphaFoldDB" id="A0AAD5UGC8"/>
<feature type="compositionally biased region" description="Polar residues" evidence="1">
    <location>
        <begin position="108"/>
        <end position="118"/>
    </location>
</feature>
<protein>
    <submittedName>
        <fullName evidence="2">Uncharacterized protein</fullName>
    </submittedName>
</protein>
<proteinExistence type="predicted"/>
<dbReference type="Proteomes" id="UP001210925">
    <property type="component" value="Unassembled WGS sequence"/>
</dbReference>
<feature type="region of interest" description="Disordered" evidence="1">
    <location>
        <begin position="1"/>
        <end position="182"/>
    </location>
</feature>
<comment type="caution">
    <text evidence="2">The sequence shown here is derived from an EMBL/GenBank/DDBJ whole genome shotgun (WGS) entry which is preliminary data.</text>
</comment>
<feature type="compositionally biased region" description="Basic residues" evidence="1">
    <location>
        <begin position="36"/>
        <end position="54"/>
    </location>
</feature>